<evidence type="ECO:0000313" key="2">
    <source>
        <dbReference type="EMBL" id="PWI64226.1"/>
    </source>
</evidence>
<name>A0A2U3DPQ7_PURLI</name>
<comment type="caution">
    <text evidence="2">The sequence shown here is derived from an EMBL/GenBank/DDBJ whole genome shotgun (WGS) entry which is preliminary data.</text>
</comment>
<reference evidence="2 3" key="1">
    <citation type="journal article" date="2016" name="Front. Microbiol.">
        <title>Genome and transcriptome sequences reveal the specific parasitism of the nematophagous Purpureocillium lilacinum 36-1.</title>
        <authorList>
            <person name="Xie J."/>
            <person name="Li S."/>
            <person name="Mo C."/>
            <person name="Xiao X."/>
            <person name="Peng D."/>
            <person name="Wang G."/>
            <person name="Xiao Y."/>
        </authorList>
    </citation>
    <scope>NUCLEOTIDE SEQUENCE [LARGE SCALE GENOMIC DNA]</scope>
    <source>
        <strain evidence="2 3">36-1</strain>
    </source>
</reference>
<feature type="compositionally biased region" description="Basic residues" evidence="1">
    <location>
        <begin position="1"/>
        <end position="12"/>
    </location>
</feature>
<gene>
    <name evidence="2" type="ORF">PCL_11366</name>
</gene>
<evidence type="ECO:0000313" key="3">
    <source>
        <dbReference type="Proteomes" id="UP000245956"/>
    </source>
</evidence>
<feature type="region of interest" description="Disordered" evidence="1">
    <location>
        <begin position="1"/>
        <end position="27"/>
    </location>
</feature>
<sequence>MSHLRHVNKKQRSQSPGSRQDKAADLAATAGVSEHLQGLENVQMPSTTPEHSKKRTGTEIEDNCISAQMQLSPPLVFCPCCTGRETENFYQCTSTTDCATDYIRYSHWPPDIECAEREDGKAVAPLEPSSIEPLYGNEQPLPLQYLHWVGPTFASDLQADPKECECDCDPVIFCMRHAEAAMDRCDAITEGQCCCDDDIAPSVSRTRFGLVQNRSTLADEPFGRLVDQGRTAKIVRDMRYRGDQYRLYVRQQLDIIKEQT</sequence>
<dbReference type="AlphaFoldDB" id="A0A2U3DPQ7"/>
<proteinExistence type="predicted"/>
<dbReference type="EMBL" id="LCWV01000079">
    <property type="protein sequence ID" value="PWI64226.1"/>
    <property type="molecule type" value="Genomic_DNA"/>
</dbReference>
<protein>
    <submittedName>
        <fullName evidence="2">Uncharacterized protein</fullName>
    </submittedName>
</protein>
<feature type="region of interest" description="Disordered" evidence="1">
    <location>
        <begin position="38"/>
        <end position="57"/>
    </location>
</feature>
<accession>A0A2U3DPQ7</accession>
<evidence type="ECO:0000256" key="1">
    <source>
        <dbReference type="SAM" id="MobiDB-lite"/>
    </source>
</evidence>
<organism evidence="2 3">
    <name type="scientific">Purpureocillium lilacinum</name>
    <name type="common">Paecilomyces lilacinus</name>
    <dbReference type="NCBI Taxonomy" id="33203"/>
    <lineage>
        <taxon>Eukaryota</taxon>
        <taxon>Fungi</taxon>
        <taxon>Dikarya</taxon>
        <taxon>Ascomycota</taxon>
        <taxon>Pezizomycotina</taxon>
        <taxon>Sordariomycetes</taxon>
        <taxon>Hypocreomycetidae</taxon>
        <taxon>Hypocreales</taxon>
        <taxon>Ophiocordycipitaceae</taxon>
        <taxon>Purpureocillium</taxon>
    </lineage>
</organism>
<dbReference type="Proteomes" id="UP000245956">
    <property type="component" value="Unassembled WGS sequence"/>
</dbReference>